<dbReference type="InterPro" id="IPR050202">
    <property type="entry name" value="Cyt/Deoxycyt_deaminase"/>
</dbReference>
<evidence type="ECO:0000256" key="2">
    <source>
        <dbReference type="ARBA" id="ARBA00022723"/>
    </source>
</evidence>
<dbReference type="KEGG" id="kbs:EPA93_22535"/>
<evidence type="ECO:0000259" key="5">
    <source>
        <dbReference type="Pfam" id="PF00383"/>
    </source>
</evidence>
<feature type="domain" description="CMP/dCMP-type deaminase" evidence="5">
    <location>
        <begin position="26"/>
        <end position="103"/>
    </location>
</feature>
<dbReference type="GO" id="GO:0008270">
    <property type="term" value="F:zinc ion binding"/>
    <property type="evidence" value="ECO:0007669"/>
    <property type="project" value="InterPro"/>
</dbReference>
<proteinExistence type="inferred from homology"/>
<sequence>MGNITDTLIKRAAAVVNPQRIGDRLVGDVGCALVTDQGNVYVGVCLDTASGTGFCAEASAIAAMVTAGEFRISQIVAVWKDEKGKIYVLSPCGRCREFVSQVHKENLETDVVLGRDNVVKMRELIPHPDQFVPVELEEV</sequence>
<evidence type="ECO:0000256" key="3">
    <source>
        <dbReference type="ARBA" id="ARBA00022801"/>
    </source>
</evidence>
<dbReference type="RefSeq" id="WP_129889671.1">
    <property type="nucleotide sequence ID" value="NZ_CP035758.1"/>
</dbReference>
<dbReference type="AlphaFoldDB" id="A0A4P6JST1"/>
<dbReference type="GO" id="GO:0055086">
    <property type="term" value="P:nucleobase-containing small molecule metabolic process"/>
    <property type="evidence" value="ECO:0007669"/>
    <property type="project" value="UniProtKB-ARBA"/>
</dbReference>
<keyword evidence="3" id="KW-0378">Hydrolase</keyword>
<accession>A0A4P6JST1</accession>
<dbReference type="Gene3D" id="3.40.140.10">
    <property type="entry name" value="Cytidine Deaminase, domain 2"/>
    <property type="match status" value="1"/>
</dbReference>
<dbReference type="Pfam" id="PF00383">
    <property type="entry name" value="dCMP_cyt_deam_1"/>
    <property type="match status" value="1"/>
</dbReference>
<dbReference type="EMBL" id="CP035758">
    <property type="protein sequence ID" value="QBD78618.1"/>
    <property type="molecule type" value="Genomic_DNA"/>
</dbReference>
<dbReference type="GO" id="GO:0005829">
    <property type="term" value="C:cytosol"/>
    <property type="evidence" value="ECO:0007669"/>
    <property type="project" value="TreeGrafter"/>
</dbReference>
<gene>
    <name evidence="6" type="ORF">EPA93_22535</name>
</gene>
<keyword evidence="4" id="KW-0862">Zinc</keyword>
<comment type="similarity">
    <text evidence="1">Belongs to the cytidine and deoxycytidylate deaminase family.</text>
</comment>
<evidence type="ECO:0000313" key="6">
    <source>
        <dbReference type="EMBL" id="QBD78618.1"/>
    </source>
</evidence>
<dbReference type="InterPro" id="IPR016193">
    <property type="entry name" value="Cytidine_deaminase-like"/>
</dbReference>
<keyword evidence="7" id="KW-1185">Reference proteome</keyword>
<dbReference type="Proteomes" id="UP000290365">
    <property type="component" value="Chromosome"/>
</dbReference>
<dbReference type="InterPro" id="IPR002125">
    <property type="entry name" value="CMP_dCMP_dom"/>
</dbReference>
<dbReference type="OrthoDB" id="9799092at2"/>
<dbReference type="GO" id="GO:0042802">
    <property type="term" value="F:identical protein binding"/>
    <property type="evidence" value="ECO:0007669"/>
    <property type="project" value="UniProtKB-ARBA"/>
</dbReference>
<dbReference type="InterPro" id="IPR016192">
    <property type="entry name" value="APOBEC/CMP_deaminase_Zn-bd"/>
</dbReference>
<evidence type="ECO:0000313" key="7">
    <source>
        <dbReference type="Proteomes" id="UP000290365"/>
    </source>
</evidence>
<name>A0A4P6JST1_KTERU</name>
<dbReference type="PROSITE" id="PS00903">
    <property type="entry name" value="CYT_DCMP_DEAMINASES_1"/>
    <property type="match status" value="1"/>
</dbReference>
<evidence type="ECO:0000256" key="1">
    <source>
        <dbReference type="ARBA" id="ARBA00006576"/>
    </source>
</evidence>
<dbReference type="GO" id="GO:0072527">
    <property type="term" value="P:pyrimidine-containing compound metabolic process"/>
    <property type="evidence" value="ECO:0007669"/>
    <property type="project" value="UniProtKB-ARBA"/>
</dbReference>
<organism evidence="6 7">
    <name type="scientific">Ktedonosporobacter rubrisoli</name>
    <dbReference type="NCBI Taxonomy" id="2509675"/>
    <lineage>
        <taxon>Bacteria</taxon>
        <taxon>Bacillati</taxon>
        <taxon>Chloroflexota</taxon>
        <taxon>Ktedonobacteria</taxon>
        <taxon>Ktedonobacterales</taxon>
        <taxon>Ktedonosporobacteraceae</taxon>
        <taxon>Ktedonosporobacter</taxon>
    </lineage>
</organism>
<reference evidence="6 7" key="1">
    <citation type="submission" date="2019-01" db="EMBL/GenBank/DDBJ databases">
        <title>Ktedonosporobacter rubrisoli SCAWS-G2.</title>
        <authorList>
            <person name="Huang Y."/>
            <person name="Yan B."/>
        </authorList>
    </citation>
    <scope>NUCLEOTIDE SEQUENCE [LARGE SCALE GENOMIC DNA]</scope>
    <source>
        <strain evidence="6 7">SCAWS-G2</strain>
    </source>
</reference>
<protein>
    <submittedName>
        <fullName evidence="6">Cytidine deaminase</fullName>
    </submittedName>
</protein>
<keyword evidence="2" id="KW-0479">Metal-binding</keyword>
<evidence type="ECO:0000256" key="4">
    <source>
        <dbReference type="ARBA" id="ARBA00022833"/>
    </source>
</evidence>
<dbReference type="PANTHER" id="PTHR11644:SF2">
    <property type="entry name" value="CYTIDINE DEAMINASE"/>
    <property type="match status" value="1"/>
</dbReference>
<dbReference type="PANTHER" id="PTHR11644">
    <property type="entry name" value="CYTIDINE DEAMINASE"/>
    <property type="match status" value="1"/>
</dbReference>
<dbReference type="SUPFAM" id="SSF53927">
    <property type="entry name" value="Cytidine deaminase-like"/>
    <property type="match status" value="1"/>
</dbReference>
<dbReference type="GO" id="GO:0004126">
    <property type="term" value="F:cytidine deaminase activity"/>
    <property type="evidence" value="ECO:0007669"/>
    <property type="project" value="TreeGrafter"/>
</dbReference>
<dbReference type="CDD" id="cd01283">
    <property type="entry name" value="cytidine_deaminase"/>
    <property type="match status" value="1"/>
</dbReference>